<name>A0A1F7HGA6_9BACT</name>
<dbReference type="EMBL" id="MFZV01000052">
    <property type="protein sequence ID" value="OGK30093.1"/>
    <property type="molecule type" value="Genomic_DNA"/>
</dbReference>
<dbReference type="Proteomes" id="UP000177199">
    <property type="component" value="Unassembled WGS sequence"/>
</dbReference>
<comment type="caution">
    <text evidence="2">The sequence shown here is derived from an EMBL/GenBank/DDBJ whole genome shotgun (WGS) entry which is preliminary data.</text>
</comment>
<reference evidence="2 3" key="1">
    <citation type="journal article" date="2016" name="Nat. Commun.">
        <title>Thousands of microbial genomes shed light on interconnected biogeochemical processes in an aquifer system.</title>
        <authorList>
            <person name="Anantharaman K."/>
            <person name="Brown C.T."/>
            <person name="Hug L.A."/>
            <person name="Sharon I."/>
            <person name="Castelle C.J."/>
            <person name="Probst A.J."/>
            <person name="Thomas B.C."/>
            <person name="Singh A."/>
            <person name="Wilkins M.J."/>
            <person name="Karaoz U."/>
            <person name="Brodie E.L."/>
            <person name="Williams K.H."/>
            <person name="Hubbard S.S."/>
            <person name="Banfield J.F."/>
        </authorList>
    </citation>
    <scope>NUCLEOTIDE SEQUENCE [LARGE SCALE GENOMIC DNA]</scope>
</reference>
<proteinExistence type="predicted"/>
<keyword evidence="1" id="KW-1133">Transmembrane helix</keyword>
<sequence length="75" mass="8819">MKTKYIKALKKTVLFYAILHLIILLGYSVYTNNFKLLNLFNILDLELFFPNIPNGFMSDIFSVLILVIIYIIFLK</sequence>
<organism evidence="2 3">
    <name type="scientific">Candidatus Roizmanbacteria bacterium RIFCSPHIGHO2_12_FULL_33_9</name>
    <dbReference type="NCBI Taxonomy" id="1802045"/>
    <lineage>
        <taxon>Bacteria</taxon>
        <taxon>Candidatus Roizmaniibacteriota</taxon>
    </lineage>
</organism>
<feature type="transmembrane region" description="Helical" evidence="1">
    <location>
        <begin position="55"/>
        <end position="74"/>
    </location>
</feature>
<evidence type="ECO:0000256" key="1">
    <source>
        <dbReference type="SAM" id="Phobius"/>
    </source>
</evidence>
<evidence type="ECO:0000313" key="2">
    <source>
        <dbReference type="EMBL" id="OGK30093.1"/>
    </source>
</evidence>
<keyword evidence="1" id="KW-0812">Transmembrane</keyword>
<dbReference type="AlphaFoldDB" id="A0A1F7HGA6"/>
<keyword evidence="1" id="KW-0472">Membrane</keyword>
<gene>
    <name evidence="2" type="ORF">A3F29_04940</name>
</gene>
<accession>A0A1F7HGA6</accession>
<feature type="transmembrane region" description="Helical" evidence="1">
    <location>
        <begin position="12"/>
        <end position="30"/>
    </location>
</feature>
<protein>
    <submittedName>
        <fullName evidence="2">Uncharacterized protein</fullName>
    </submittedName>
</protein>
<evidence type="ECO:0000313" key="3">
    <source>
        <dbReference type="Proteomes" id="UP000177199"/>
    </source>
</evidence>